<evidence type="ECO:0000313" key="3">
    <source>
        <dbReference type="WBParaSite" id="NBR_0000826601-mRNA-1"/>
    </source>
</evidence>
<dbReference type="AlphaFoldDB" id="A0A0N4XYT3"/>
<protein>
    <submittedName>
        <fullName evidence="1 3">Uncharacterized protein</fullName>
    </submittedName>
</protein>
<proteinExistence type="predicted"/>
<reference evidence="1 2" key="2">
    <citation type="submission" date="2018-11" db="EMBL/GenBank/DDBJ databases">
        <authorList>
            <consortium name="Pathogen Informatics"/>
        </authorList>
    </citation>
    <scope>NUCLEOTIDE SEQUENCE [LARGE SCALE GENOMIC DNA]</scope>
</reference>
<accession>A0A0N4XYT3</accession>
<organism evidence="3">
    <name type="scientific">Nippostrongylus brasiliensis</name>
    <name type="common">Rat hookworm</name>
    <dbReference type="NCBI Taxonomy" id="27835"/>
    <lineage>
        <taxon>Eukaryota</taxon>
        <taxon>Metazoa</taxon>
        <taxon>Ecdysozoa</taxon>
        <taxon>Nematoda</taxon>
        <taxon>Chromadorea</taxon>
        <taxon>Rhabditida</taxon>
        <taxon>Rhabditina</taxon>
        <taxon>Rhabditomorpha</taxon>
        <taxon>Strongyloidea</taxon>
        <taxon>Heligmosomidae</taxon>
        <taxon>Nippostrongylus</taxon>
    </lineage>
</organism>
<evidence type="ECO:0000313" key="1">
    <source>
        <dbReference type="EMBL" id="VDL71856.1"/>
    </source>
</evidence>
<sequence>MRINSLLKPADKLLLAKTRLAGVSWALFVGKKGKELTDSDSIVGDAGVAVRNSSSLTSGSELPLLVPFFCT</sequence>
<evidence type="ECO:0000313" key="2">
    <source>
        <dbReference type="Proteomes" id="UP000271162"/>
    </source>
</evidence>
<dbReference type="WBParaSite" id="NBR_0000826601-mRNA-1">
    <property type="protein sequence ID" value="NBR_0000826601-mRNA-1"/>
    <property type="gene ID" value="NBR_0000826601"/>
</dbReference>
<gene>
    <name evidence="1" type="ORF">NBR_LOCUS8267</name>
</gene>
<dbReference type="EMBL" id="UYSL01019983">
    <property type="protein sequence ID" value="VDL71856.1"/>
    <property type="molecule type" value="Genomic_DNA"/>
</dbReference>
<keyword evidence="2" id="KW-1185">Reference proteome</keyword>
<dbReference type="Proteomes" id="UP000271162">
    <property type="component" value="Unassembled WGS sequence"/>
</dbReference>
<reference evidence="3" key="1">
    <citation type="submission" date="2017-02" db="UniProtKB">
        <authorList>
            <consortium name="WormBaseParasite"/>
        </authorList>
    </citation>
    <scope>IDENTIFICATION</scope>
</reference>
<name>A0A0N4XYT3_NIPBR</name>